<organism evidence="3 4">
    <name type="scientific">Heterostelium pallidum (strain ATCC 26659 / Pp 5 / PN500)</name>
    <name type="common">Cellular slime mold</name>
    <name type="synonym">Polysphondylium pallidum</name>
    <dbReference type="NCBI Taxonomy" id="670386"/>
    <lineage>
        <taxon>Eukaryota</taxon>
        <taxon>Amoebozoa</taxon>
        <taxon>Evosea</taxon>
        <taxon>Eumycetozoa</taxon>
        <taxon>Dictyostelia</taxon>
        <taxon>Acytosteliales</taxon>
        <taxon>Acytosteliaceae</taxon>
        <taxon>Heterostelium</taxon>
    </lineage>
</organism>
<feature type="compositionally biased region" description="Polar residues" evidence="2">
    <location>
        <begin position="1"/>
        <end position="12"/>
    </location>
</feature>
<protein>
    <submittedName>
        <fullName evidence="3">NDR family protein</fullName>
    </submittedName>
</protein>
<dbReference type="RefSeq" id="XP_020431986.1">
    <property type="nucleotide sequence ID" value="XM_020577538.1"/>
</dbReference>
<dbReference type="Pfam" id="PF03096">
    <property type="entry name" value="Ndr"/>
    <property type="match status" value="1"/>
</dbReference>
<dbReference type="GeneID" id="31362167"/>
<evidence type="ECO:0000313" key="3">
    <source>
        <dbReference type="EMBL" id="EFA79865.1"/>
    </source>
</evidence>
<keyword evidence="4" id="KW-1185">Reference proteome</keyword>
<reference evidence="3 4" key="1">
    <citation type="journal article" date="2011" name="Genome Res.">
        <title>Phylogeny-wide analysis of social amoeba genomes highlights ancient origins for complex intercellular communication.</title>
        <authorList>
            <person name="Heidel A.J."/>
            <person name="Lawal H.M."/>
            <person name="Felder M."/>
            <person name="Schilde C."/>
            <person name="Helps N.R."/>
            <person name="Tunggal B."/>
            <person name="Rivero F."/>
            <person name="John U."/>
            <person name="Schleicher M."/>
            <person name="Eichinger L."/>
            <person name="Platzer M."/>
            <person name="Noegel A.A."/>
            <person name="Schaap P."/>
            <person name="Gloeckner G."/>
        </authorList>
    </citation>
    <scope>NUCLEOTIDE SEQUENCE [LARGE SCALE GENOMIC DNA]</scope>
    <source>
        <strain evidence="4">ATCC 26659 / Pp 5 / PN500</strain>
    </source>
</reference>
<evidence type="ECO:0000256" key="2">
    <source>
        <dbReference type="SAM" id="MobiDB-lite"/>
    </source>
</evidence>
<dbReference type="InParanoid" id="D3BFF1"/>
<dbReference type="Gene3D" id="3.40.50.1820">
    <property type="entry name" value="alpha/beta hydrolase"/>
    <property type="match status" value="1"/>
</dbReference>
<dbReference type="InterPro" id="IPR029058">
    <property type="entry name" value="AB_hydrolase_fold"/>
</dbReference>
<dbReference type="Proteomes" id="UP000001396">
    <property type="component" value="Unassembled WGS sequence"/>
</dbReference>
<dbReference type="AlphaFoldDB" id="D3BFF1"/>
<comment type="similarity">
    <text evidence="1">Belongs to the NDRG family.</text>
</comment>
<gene>
    <name evidence="3" type="ORF">PPL_06685</name>
</gene>
<feature type="compositionally biased region" description="Low complexity" evidence="2">
    <location>
        <begin position="13"/>
        <end position="30"/>
    </location>
</feature>
<dbReference type="FunCoup" id="D3BFF1">
    <property type="interactions" value="1"/>
</dbReference>
<comment type="caution">
    <text evidence="3">The sequence shown here is derived from an EMBL/GenBank/DDBJ whole genome shotgun (WGS) entry which is preliminary data.</text>
</comment>
<dbReference type="OMA" id="EHPPDFE"/>
<dbReference type="SUPFAM" id="SSF53474">
    <property type="entry name" value="alpha/beta-Hydrolases"/>
    <property type="match status" value="1"/>
</dbReference>
<dbReference type="EMBL" id="ADBJ01000031">
    <property type="protein sequence ID" value="EFA79865.1"/>
    <property type="molecule type" value="Genomic_DNA"/>
</dbReference>
<name>D3BFF1_HETP5</name>
<dbReference type="InterPro" id="IPR004142">
    <property type="entry name" value="NDRG"/>
</dbReference>
<sequence>MDSLKKSTSGTALNKSSGSLKKSTSGNALSSSSSKVDVVVHDYIAAQPGEVKHTVKTSSGELACYLRMGENSEHVELPFIVTYHDLGTNHVSCFSPFFGQPAMKTVLPFINILHIEAPGHEYNSADIENHYPSLEQMSQDILYVLDHFKIKTFIGLGSGAGSAVLTKFAINNPKYVIGLILVGSALKSFGWLETVKHWIGFKSIPSFKNPENVKNYLIKHFHLGELDTTSPDIMQSIINEMNMINTVNMCHYVESYLKKDDINLNDIHGLKCKILVVVGKDDVHVDDVIELFSHFNPSLSTLITIPECGALVTVEKPYDLIEPFKLYMQGLGFLLDYYQSIGDEE</sequence>
<accession>D3BFF1</accession>
<dbReference type="STRING" id="670386.D3BFF1"/>
<feature type="region of interest" description="Disordered" evidence="2">
    <location>
        <begin position="1"/>
        <end position="30"/>
    </location>
</feature>
<proteinExistence type="inferred from homology"/>
<dbReference type="ESTHER" id="polpa-d3bff1">
    <property type="family name" value="Ndr_family"/>
</dbReference>
<evidence type="ECO:0000313" key="4">
    <source>
        <dbReference type="Proteomes" id="UP000001396"/>
    </source>
</evidence>
<dbReference type="PANTHER" id="PTHR11034">
    <property type="entry name" value="N-MYC DOWNSTREAM REGULATED"/>
    <property type="match status" value="1"/>
</dbReference>
<evidence type="ECO:0000256" key="1">
    <source>
        <dbReference type="ARBA" id="ARBA00005598"/>
    </source>
</evidence>